<dbReference type="VEuPathDB" id="VectorBase:GPAI044419"/>
<reference evidence="2" key="1">
    <citation type="submission" date="2014-03" db="EMBL/GenBank/DDBJ databases">
        <authorList>
            <person name="Aksoy S."/>
            <person name="Warren W."/>
            <person name="Wilson R.K."/>
        </authorList>
    </citation>
    <scope>NUCLEOTIDE SEQUENCE [LARGE SCALE GENOMIC DNA]</scope>
    <source>
        <strain evidence="2">IAEA</strain>
    </source>
</reference>
<sequence length="106" mass="12089">MCVYICVPDWNKLTSYVAIHGCGKQFLVCLSHCRAQAAYRTSVITPLRHHDNVTCVQVVKEHRLMISKSSPLARESKFSLKDIMDYRNVNHNFGQVYSNIDSSVVD</sequence>
<dbReference type="AlphaFoldDB" id="A0A1B0AFY3"/>
<dbReference type="EnsemblMetazoa" id="GPAI044419-RA">
    <property type="protein sequence ID" value="GPAI044419-PA"/>
    <property type="gene ID" value="GPAI044419"/>
</dbReference>
<protein>
    <submittedName>
        <fullName evidence="1">Uncharacterized protein</fullName>
    </submittedName>
</protein>
<dbReference type="Proteomes" id="UP000092445">
    <property type="component" value="Unassembled WGS sequence"/>
</dbReference>
<evidence type="ECO:0000313" key="2">
    <source>
        <dbReference type="Proteomes" id="UP000092445"/>
    </source>
</evidence>
<evidence type="ECO:0000313" key="1">
    <source>
        <dbReference type="EnsemblMetazoa" id="GPAI044419-PA"/>
    </source>
</evidence>
<keyword evidence="2" id="KW-1185">Reference proteome</keyword>
<name>A0A1B0AFY3_GLOPL</name>
<proteinExistence type="predicted"/>
<organism evidence="1 2">
    <name type="scientific">Glossina pallidipes</name>
    <name type="common">Tsetse fly</name>
    <dbReference type="NCBI Taxonomy" id="7398"/>
    <lineage>
        <taxon>Eukaryota</taxon>
        <taxon>Metazoa</taxon>
        <taxon>Ecdysozoa</taxon>
        <taxon>Arthropoda</taxon>
        <taxon>Hexapoda</taxon>
        <taxon>Insecta</taxon>
        <taxon>Pterygota</taxon>
        <taxon>Neoptera</taxon>
        <taxon>Endopterygota</taxon>
        <taxon>Diptera</taxon>
        <taxon>Brachycera</taxon>
        <taxon>Muscomorpha</taxon>
        <taxon>Hippoboscoidea</taxon>
        <taxon>Glossinidae</taxon>
        <taxon>Glossina</taxon>
    </lineage>
</organism>
<reference evidence="1" key="2">
    <citation type="submission" date="2020-05" db="UniProtKB">
        <authorList>
            <consortium name="EnsemblMetazoa"/>
        </authorList>
    </citation>
    <scope>IDENTIFICATION</scope>
    <source>
        <strain evidence="1">IAEA</strain>
    </source>
</reference>
<accession>A0A1B0AFY3</accession>